<comment type="similarity">
    <text evidence="1">Belongs to the TACO1 family.</text>
</comment>
<comment type="caution">
    <text evidence="7">The sequence shown here is derived from an EMBL/GenBank/DDBJ whole genome shotgun (WGS) entry which is preliminary data.</text>
</comment>
<dbReference type="InterPro" id="IPR017856">
    <property type="entry name" value="Integrase-like_N"/>
</dbReference>
<dbReference type="Gene3D" id="3.30.70.980">
    <property type="match status" value="2"/>
</dbReference>
<name>A0A1F6XEU2_9BACT</name>
<dbReference type="InterPro" id="IPR029072">
    <property type="entry name" value="YebC-like"/>
</dbReference>
<evidence type="ECO:0008006" key="9">
    <source>
        <dbReference type="Google" id="ProtNLM"/>
    </source>
</evidence>
<evidence type="ECO:0000313" key="7">
    <source>
        <dbReference type="EMBL" id="OGI92710.1"/>
    </source>
</evidence>
<feature type="domain" description="TACO1/YebC-like N-terminal" evidence="6">
    <location>
        <begin position="5"/>
        <end position="71"/>
    </location>
</feature>
<evidence type="ECO:0000313" key="8">
    <source>
        <dbReference type="Proteomes" id="UP000179381"/>
    </source>
</evidence>
<accession>A0A1F6XEU2</accession>
<feature type="domain" description="TACO1/YebC-like second and third" evidence="5">
    <location>
        <begin position="134"/>
        <end position="173"/>
    </location>
</feature>
<evidence type="ECO:0000259" key="5">
    <source>
        <dbReference type="Pfam" id="PF01709"/>
    </source>
</evidence>
<dbReference type="GO" id="GO:0005829">
    <property type="term" value="C:cytosol"/>
    <property type="evidence" value="ECO:0007669"/>
    <property type="project" value="TreeGrafter"/>
</dbReference>
<dbReference type="Pfam" id="PF01709">
    <property type="entry name" value="Transcrip_reg"/>
    <property type="match status" value="2"/>
</dbReference>
<dbReference type="AlphaFoldDB" id="A0A1F6XEU2"/>
<dbReference type="InterPro" id="IPR048300">
    <property type="entry name" value="TACO1_YebC-like_2nd/3rd_dom"/>
</dbReference>
<feature type="domain" description="TACO1/YebC-like second and third" evidence="5">
    <location>
        <begin position="77"/>
        <end position="130"/>
    </location>
</feature>
<protein>
    <recommendedName>
        <fullName evidence="9">Transcriptional regulator</fullName>
    </recommendedName>
</protein>
<feature type="compositionally biased region" description="Basic and acidic residues" evidence="4">
    <location>
        <begin position="12"/>
        <end position="21"/>
    </location>
</feature>
<reference evidence="7 8" key="1">
    <citation type="journal article" date="2016" name="Nat. Commun.">
        <title>Thousands of microbial genomes shed light on interconnected biogeochemical processes in an aquifer system.</title>
        <authorList>
            <person name="Anantharaman K."/>
            <person name="Brown C.T."/>
            <person name="Hug L.A."/>
            <person name="Sharon I."/>
            <person name="Castelle C.J."/>
            <person name="Probst A.J."/>
            <person name="Thomas B.C."/>
            <person name="Singh A."/>
            <person name="Wilkins M.J."/>
            <person name="Karaoz U."/>
            <person name="Brodie E.L."/>
            <person name="Williams K.H."/>
            <person name="Hubbard S.S."/>
            <person name="Banfield J.F."/>
        </authorList>
    </citation>
    <scope>NUCLEOTIDE SEQUENCE [LARGE SCALE GENOMIC DNA]</scope>
</reference>
<dbReference type="InterPro" id="IPR026564">
    <property type="entry name" value="Transcrip_reg_TACO1-like_dom3"/>
</dbReference>
<dbReference type="Pfam" id="PF20772">
    <property type="entry name" value="TACO1_YebC_N"/>
    <property type="match status" value="1"/>
</dbReference>
<feature type="compositionally biased region" description="Polar residues" evidence="4">
    <location>
        <begin position="1"/>
        <end position="10"/>
    </location>
</feature>
<dbReference type="Gene3D" id="1.10.10.200">
    <property type="match status" value="1"/>
</dbReference>
<evidence type="ECO:0000256" key="2">
    <source>
        <dbReference type="ARBA" id="ARBA00023015"/>
    </source>
</evidence>
<dbReference type="SUPFAM" id="SSF75625">
    <property type="entry name" value="YebC-like"/>
    <property type="match status" value="1"/>
</dbReference>
<gene>
    <name evidence="7" type="ORF">A2933_00630</name>
</gene>
<dbReference type="EMBL" id="MFVH01000001">
    <property type="protein sequence ID" value="OGI92710.1"/>
    <property type="molecule type" value="Genomic_DNA"/>
</dbReference>
<keyword evidence="3" id="KW-0804">Transcription</keyword>
<evidence type="ECO:0000256" key="4">
    <source>
        <dbReference type="SAM" id="MobiDB-lite"/>
    </source>
</evidence>
<feature type="region of interest" description="Disordered" evidence="4">
    <location>
        <begin position="1"/>
        <end position="21"/>
    </location>
</feature>
<evidence type="ECO:0000259" key="6">
    <source>
        <dbReference type="Pfam" id="PF20772"/>
    </source>
</evidence>
<dbReference type="PANTHER" id="PTHR12532:SF0">
    <property type="entry name" value="TRANSLATIONAL ACTIVATOR OF CYTOCHROME C OXIDASE 1"/>
    <property type="match status" value="1"/>
</dbReference>
<organism evidence="7 8">
    <name type="scientific">Candidatus Nomurabacteria bacterium RIFCSPLOWO2_01_FULL_46_18</name>
    <dbReference type="NCBI Taxonomy" id="1801783"/>
    <lineage>
        <taxon>Bacteria</taxon>
        <taxon>Candidatus Nomuraibacteriota</taxon>
    </lineage>
</organism>
<keyword evidence="2" id="KW-0805">Transcription regulation</keyword>
<sequence>MAGHNKWSQIRRQKEVTDAKKSKAFSKLTRMIGVQARISAGKDTVELRAAVEKAKKANVPKDIIERAVKKAGESAKMETATYETYGPGGVGVIIEALTDNKNRTTQEIKHILSENNSALGSIGSVAWVFSISPEKKWIPKNTTSLSGEDLKLLEKLVDELEENDDVQEVYTNAE</sequence>
<dbReference type="InterPro" id="IPR049083">
    <property type="entry name" value="TACO1_YebC_N"/>
</dbReference>
<evidence type="ECO:0000256" key="3">
    <source>
        <dbReference type="ARBA" id="ARBA00023163"/>
    </source>
</evidence>
<evidence type="ECO:0000256" key="1">
    <source>
        <dbReference type="ARBA" id="ARBA00008724"/>
    </source>
</evidence>
<dbReference type="InterPro" id="IPR002876">
    <property type="entry name" value="Transcrip_reg_TACO1-like"/>
</dbReference>
<dbReference type="Proteomes" id="UP000179381">
    <property type="component" value="Unassembled WGS sequence"/>
</dbReference>
<proteinExistence type="inferred from homology"/>
<dbReference type="PANTHER" id="PTHR12532">
    <property type="entry name" value="TRANSLATIONAL ACTIVATOR OF CYTOCHROME C OXIDASE 1"/>
    <property type="match status" value="1"/>
</dbReference>